<gene>
    <name evidence="3" type="ORF">A0O31_02399</name>
</gene>
<dbReference type="InterPro" id="IPR034035">
    <property type="entry name" value="Astacin-like_dom"/>
</dbReference>
<keyword evidence="1" id="KW-0378">Hydrolase</keyword>
<comment type="caution">
    <text evidence="1">Lacks conserved residue(s) required for the propagation of feature annotation.</text>
</comment>
<dbReference type="KEGG" id="tbc:A0O31_02399"/>
<evidence type="ECO:0000313" key="3">
    <source>
        <dbReference type="EMBL" id="APD10424.1"/>
    </source>
</evidence>
<dbReference type="SMART" id="SM00235">
    <property type="entry name" value="ZnMc"/>
    <property type="match status" value="1"/>
</dbReference>
<organism evidence="3 4">
    <name type="scientific">Thermus brockianus</name>
    <dbReference type="NCBI Taxonomy" id="56956"/>
    <lineage>
        <taxon>Bacteria</taxon>
        <taxon>Thermotogati</taxon>
        <taxon>Deinococcota</taxon>
        <taxon>Deinococci</taxon>
        <taxon>Thermales</taxon>
        <taxon>Thermaceae</taxon>
        <taxon>Thermus</taxon>
    </lineage>
</organism>
<dbReference type="Gene3D" id="3.40.390.10">
    <property type="entry name" value="Collagenase (Catalytic Domain)"/>
    <property type="match status" value="1"/>
</dbReference>
<dbReference type="PRINTS" id="PR00480">
    <property type="entry name" value="ASTACIN"/>
</dbReference>
<sequence>MRKVWLLLVVLASCTQPTQREGGVAAPWEPVWVALPDGREALVMGRVIPHDPNHLLVEGDILVPRRSFPRPGEVAPQGFTLEPFFYGALWPQGRVPYTIDPAVNEAQRARILEAIAHIEEKTSIRFVERTSEPDYVRFMVDNDQDTCWSPVGWVGGAQDLDVYCGRDGVPSTGTVVHEILHALGFWHEHSRSDRDEYVEILWDNIVDEYRYAFDKLGLKGRLQGAYDYDSVMHYSARAFSKNGQLTIRPKNGVPPERLGQRQGLSQGDIAAIQAYYGTPLLRLQGWFHQTTFLEAYAFSQELRNVGAVPFQVLRVEVGGTWLEDATPPTGVLPPGASVPLGLKAKACPGPGLQTDTLRLELEGGTVYTLARTRACYRNQEPRQMTLLRLDPVGPESLQLTFAEWSWAKRYRLEAKVGQQAISTPYSEIQMDRPQPLYAAVLRLEGRSGQEVCLTLTPLDSTVNPPTSAEACHVVP</sequence>
<keyword evidence="1" id="KW-0482">Metalloprotease</keyword>
<dbReference type="GO" id="GO:0004222">
    <property type="term" value="F:metalloendopeptidase activity"/>
    <property type="evidence" value="ECO:0007669"/>
    <property type="project" value="UniProtKB-UniRule"/>
</dbReference>
<name>A0A1J0LW58_THEBO</name>
<dbReference type="PROSITE" id="PS51864">
    <property type="entry name" value="ASTACIN"/>
    <property type="match status" value="1"/>
</dbReference>
<dbReference type="GO" id="GO:0006508">
    <property type="term" value="P:proteolysis"/>
    <property type="evidence" value="ECO:0007669"/>
    <property type="project" value="UniProtKB-KW"/>
</dbReference>
<feature type="binding site" evidence="1">
    <location>
        <position position="187"/>
    </location>
    <ligand>
        <name>Zn(2+)</name>
        <dbReference type="ChEBI" id="CHEBI:29105"/>
        <note>catalytic</note>
    </ligand>
</feature>
<accession>A0A1J0LW58</accession>
<dbReference type="Pfam" id="PF01400">
    <property type="entry name" value="Astacin"/>
    <property type="match status" value="1"/>
</dbReference>
<dbReference type="AlphaFoldDB" id="A0A1J0LW58"/>
<reference evidence="4" key="1">
    <citation type="submission" date="2016-06" db="EMBL/GenBank/DDBJ databases">
        <title>Whole genome sequencing of Thermus brockianus strain GE-1.</title>
        <authorList>
            <person name="Schaefers C."/>
            <person name="Blank S."/>
            <person name="Wiebusch S."/>
            <person name="Elleuche S."/>
            <person name="Antranikian G."/>
        </authorList>
    </citation>
    <scope>NUCLEOTIDE SEQUENCE [LARGE SCALE GENOMIC DNA]</scope>
    <source>
        <strain evidence="4">GE-1</strain>
        <plasmid evidence="4">ptb1</plasmid>
    </source>
</reference>
<dbReference type="InterPro" id="IPR001506">
    <property type="entry name" value="Peptidase_M12A"/>
</dbReference>
<dbReference type="InterPro" id="IPR006026">
    <property type="entry name" value="Peptidase_Metallo"/>
</dbReference>
<dbReference type="CDD" id="cd04280">
    <property type="entry name" value="ZnMc_astacin_like"/>
    <property type="match status" value="1"/>
</dbReference>
<feature type="binding site" evidence="1">
    <location>
        <position position="181"/>
    </location>
    <ligand>
        <name>Zn(2+)</name>
        <dbReference type="ChEBI" id="CHEBI:29105"/>
        <note>catalytic</note>
    </ligand>
</feature>
<comment type="cofactor">
    <cofactor evidence="1">
        <name>Zn(2+)</name>
        <dbReference type="ChEBI" id="CHEBI:29105"/>
    </cofactor>
    <text evidence="1">Binds 1 zinc ion per subunit.</text>
</comment>
<keyword evidence="1" id="KW-0645">Protease</keyword>
<dbReference type="PANTHER" id="PTHR10127">
    <property type="entry name" value="DISCOIDIN, CUB, EGF, LAMININ , AND ZINC METALLOPROTEASE DOMAIN CONTAINING"/>
    <property type="match status" value="1"/>
</dbReference>
<feature type="domain" description="Peptidase M12A" evidence="2">
    <location>
        <begin position="77"/>
        <end position="279"/>
    </location>
</feature>
<feature type="active site" evidence="1">
    <location>
        <position position="178"/>
    </location>
</feature>
<proteinExistence type="predicted"/>
<dbReference type="SUPFAM" id="SSF55486">
    <property type="entry name" value="Metalloproteases ('zincins'), catalytic domain"/>
    <property type="match status" value="1"/>
</dbReference>
<dbReference type="InterPro" id="IPR024079">
    <property type="entry name" value="MetalloPept_cat_dom_sf"/>
</dbReference>
<dbReference type="Proteomes" id="UP000182993">
    <property type="component" value="Plasmid pTB1"/>
</dbReference>
<keyword evidence="1" id="KW-0479">Metal-binding</keyword>
<dbReference type="GO" id="GO:0008270">
    <property type="term" value="F:zinc ion binding"/>
    <property type="evidence" value="ECO:0007669"/>
    <property type="project" value="UniProtKB-UniRule"/>
</dbReference>
<protein>
    <submittedName>
        <fullName evidence="3">Flavastacin</fullName>
    </submittedName>
</protein>
<keyword evidence="3" id="KW-0614">Plasmid</keyword>
<dbReference type="PANTHER" id="PTHR10127:SF850">
    <property type="entry name" value="METALLOENDOPEPTIDASE"/>
    <property type="match status" value="1"/>
</dbReference>
<dbReference type="OrthoDB" id="8455098at2"/>
<dbReference type="EMBL" id="CP016313">
    <property type="protein sequence ID" value="APD10424.1"/>
    <property type="molecule type" value="Genomic_DNA"/>
</dbReference>
<feature type="binding site" evidence="1">
    <location>
        <position position="177"/>
    </location>
    <ligand>
        <name>Zn(2+)</name>
        <dbReference type="ChEBI" id="CHEBI:29105"/>
        <note>catalytic</note>
    </ligand>
</feature>
<evidence type="ECO:0000259" key="2">
    <source>
        <dbReference type="PROSITE" id="PS51864"/>
    </source>
</evidence>
<evidence type="ECO:0000313" key="4">
    <source>
        <dbReference type="Proteomes" id="UP000182993"/>
    </source>
</evidence>
<keyword evidence="1" id="KW-0862">Zinc</keyword>
<evidence type="ECO:0000256" key="1">
    <source>
        <dbReference type="PROSITE-ProRule" id="PRU01211"/>
    </source>
</evidence>
<geneLocation type="plasmid" evidence="4">
    <name>ptb1</name>
</geneLocation>